<organism evidence="1">
    <name type="scientific">viral metagenome</name>
    <dbReference type="NCBI Taxonomy" id="1070528"/>
    <lineage>
        <taxon>unclassified sequences</taxon>
        <taxon>metagenomes</taxon>
        <taxon>organismal metagenomes</taxon>
    </lineage>
</organism>
<evidence type="ECO:0000313" key="1">
    <source>
        <dbReference type="EMBL" id="QHT19978.1"/>
    </source>
</evidence>
<protein>
    <submittedName>
        <fullName evidence="1">Uncharacterized protein</fullName>
    </submittedName>
</protein>
<proteinExistence type="predicted"/>
<sequence>MTHELIKKLPKEIVDVIKLYTGEGLWRNGKYINIHKIPKNDFRYKMLKKRPRIKQIPYNVVDPSYCGTAWFKLDNGKFIVIRVGKMTISTLFGRVTGYFREMYYNKEKSVFNLS</sequence>
<reference evidence="1" key="1">
    <citation type="journal article" date="2020" name="Nature">
        <title>Giant virus diversity and host interactions through global metagenomics.</title>
        <authorList>
            <person name="Schulz F."/>
            <person name="Roux S."/>
            <person name="Paez-Espino D."/>
            <person name="Jungbluth S."/>
            <person name="Walsh D.A."/>
            <person name="Denef V.J."/>
            <person name="McMahon K.D."/>
            <person name="Konstantinidis K.T."/>
            <person name="Eloe-Fadrosh E.A."/>
            <person name="Kyrpides N.C."/>
            <person name="Woyke T."/>
        </authorList>
    </citation>
    <scope>NUCLEOTIDE SEQUENCE</scope>
    <source>
        <strain evidence="1">GVMAG-M-3300023174-5</strain>
    </source>
</reference>
<dbReference type="AlphaFoldDB" id="A0A6C0DU29"/>
<dbReference type="EMBL" id="MN739673">
    <property type="protein sequence ID" value="QHT19978.1"/>
    <property type="molecule type" value="Genomic_DNA"/>
</dbReference>
<accession>A0A6C0DU29</accession>
<name>A0A6C0DU29_9ZZZZ</name>